<comment type="caution">
    <text evidence="1">The sequence shown here is derived from an EMBL/GenBank/DDBJ whole genome shotgun (WGS) entry which is preliminary data.</text>
</comment>
<dbReference type="AlphaFoldDB" id="A0A6I4U059"/>
<proteinExistence type="predicted"/>
<reference evidence="1 2" key="1">
    <citation type="submission" date="2019-12" db="EMBL/GenBank/DDBJ databases">
        <title>Genomic-based taxomic classification of the family Erythrobacteraceae.</title>
        <authorList>
            <person name="Xu L."/>
        </authorList>
    </citation>
    <scope>NUCLEOTIDE SEQUENCE [LARGE SCALE GENOMIC DNA]</scope>
    <source>
        <strain evidence="1 2">S36</strain>
    </source>
</reference>
<protein>
    <submittedName>
        <fullName evidence="1">Uncharacterized protein</fullName>
    </submittedName>
</protein>
<accession>A0A6I4U059</accession>
<keyword evidence="2" id="KW-1185">Reference proteome</keyword>
<evidence type="ECO:0000313" key="1">
    <source>
        <dbReference type="EMBL" id="MXP00024.1"/>
    </source>
</evidence>
<dbReference type="Proteomes" id="UP000469430">
    <property type="component" value="Unassembled WGS sequence"/>
</dbReference>
<organism evidence="1 2">
    <name type="scientific">Croceibacterium xixiisoli</name>
    <dbReference type="NCBI Taxonomy" id="1476466"/>
    <lineage>
        <taxon>Bacteria</taxon>
        <taxon>Pseudomonadati</taxon>
        <taxon>Pseudomonadota</taxon>
        <taxon>Alphaproteobacteria</taxon>
        <taxon>Sphingomonadales</taxon>
        <taxon>Erythrobacteraceae</taxon>
        <taxon>Croceibacterium</taxon>
    </lineage>
</organism>
<sequence length="77" mass="8693">MRELPDEYARKKDDLPPRTLVWLCDAEGEWQGIVYPSGEFQELQDCRVSSPIAEPRAYAGPCKSGWVQANRLQLVAG</sequence>
<dbReference type="EMBL" id="WTYJ01000002">
    <property type="protein sequence ID" value="MXP00024.1"/>
    <property type="molecule type" value="Genomic_DNA"/>
</dbReference>
<gene>
    <name evidence="1" type="ORF">GRI97_13600</name>
</gene>
<evidence type="ECO:0000313" key="2">
    <source>
        <dbReference type="Proteomes" id="UP000469430"/>
    </source>
</evidence>
<name>A0A6I4U059_9SPHN</name>
<dbReference type="RefSeq" id="WP_377019250.1">
    <property type="nucleotide sequence ID" value="NZ_JBHSCP010000001.1"/>
</dbReference>